<protein>
    <submittedName>
        <fullName evidence="2">Akt1 substrate 1 protein</fullName>
    </submittedName>
</protein>
<evidence type="ECO:0000313" key="3">
    <source>
        <dbReference type="Proteomes" id="UP001146793"/>
    </source>
</evidence>
<reference evidence="2" key="1">
    <citation type="submission" date="2022-08" db="EMBL/GenBank/DDBJ databases">
        <title>Novel sulphate-reducing endosymbionts in the free-living metamonad Anaeramoeba.</title>
        <authorList>
            <person name="Jerlstrom-Hultqvist J."/>
            <person name="Cepicka I."/>
            <person name="Gallot-Lavallee L."/>
            <person name="Salas-Leiva D."/>
            <person name="Curtis B.A."/>
            <person name="Zahonova K."/>
            <person name="Pipaliya S."/>
            <person name="Dacks J."/>
            <person name="Roger A.J."/>
        </authorList>
    </citation>
    <scope>NUCLEOTIDE SEQUENCE</scope>
    <source>
        <strain evidence="2">Busselton2</strain>
    </source>
</reference>
<accession>A0AAV7YWM8</accession>
<feature type="region of interest" description="Disordered" evidence="1">
    <location>
        <begin position="355"/>
        <end position="416"/>
    </location>
</feature>
<dbReference type="GO" id="GO:0005737">
    <property type="term" value="C:cytoplasm"/>
    <property type="evidence" value="ECO:0007669"/>
    <property type="project" value="TreeGrafter"/>
</dbReference>
<dbReference type="PANTHER" id="PTHR21844:SF2">
    <property type="entry name" value="PROLINE-RICH AKT1 SUBSTRATE 1"/>
    <property type="match status" value="1"/>
</dbReference>
<evidence type="ECO:0000256" key="1">
    <source>
        <dbReference type="SAM" id="MobiDB-lite"/>
    </source>
</evidence>
<dbReference type="GO" id="GO:0032007">
    <property type="term" value="P:negative regulation of TOR signaling"/>
    <property type="evidence" value="ECO:0007669"/>
    <property type="project" value="InterPro"/>
</dbReference>
<sequence>MNTQNVHCSCLNFHLEIQQTNSIKEINRAINKEVMGILEDPLFSKATISTHKINYNLLSSQTKIGDWILYKCLNCNSVVFAIDQTNPRDYLINKKFIKNKTDVETIITNKNYSKTFKIILPKETTKTERDKIGKEEKKNNEQFEKEFNKLNQLMKQILGQEKEKMKQELENFKQTQQKKFEQFKLNVENEKQNLWNNILMSQNLKNKLEITTNKPKSVENIEKEKEKVQETEKETETFKEQEKEKQTRTKTIQKDNNTKKKSPLLVRKSIKQRPQKNKKLAKNLHKPQTIEMKGKKIIFKQNYNGLNDNKRNKKSNKKQRTKKFKKKFDEYESNYIPYFNFSMEDNEFFNKKFDKFNSDEEKEDNTGNDEEEEDDDDDEDEDEKRFNEIFSKVDNIKSTPKKQSKNKKQNEKDELGNIARSVPIPIFLNQVMEREMISPTDNKNDGFIEPHKYIQAQQSQTELDLSKSFNVPLKRVPTWRIANSVSAFRSNIFEN</sequence>
<proteinExistence type="predicted"/>
<organism evidence="2 3">
    <name type="scientific">Anaeramoeba flamelloides</name>
    <dbReference type="NCBI Taxonomy" id="1746091"/>
    <lineage>
        <taxon>Eukaryota</taxon>
        <taxon>Metamonada</taxon>
        <taxon>Anaeramoebidae</taxon>
        <taxon>Anaeramoeba</taxon>
    </lineage>
</organism>
<dbReference type="Proteomes" id="UP001146793">
    <property type="component" value="Unassembled WGS sequence"/>
</dbReference>
<feature type="region of interest" description="Disordered" evidence="1">
    <location>
        <begin position="222"/>
        <end position="262"/>
    </location>
</feature>
<dbReference type="GO" id="GO:0048011">
    <property type="term" value="P:neurotrophin TRK receptor signaling pathway"/>
    <property type="evidence" value="ECO:0007669"/>
    <property type="project" value="InterPro"/>
</dbReference>
<feature type="region of interest" description="Disordered" evidence="1">
    <location>
        <begin position="304"/>
        <end position="323"/>
    </location>
</feature>
<feature type="compositionally biased region" description="Basic residues" evidence="1">
    <location>
        <begin position="311"/>
        <end position="323"/>
    </location>
</feature>
<evidence type="ECO:0000313" key="2">
    <source>
        <dbReference type="EMBL" id="KAJ3434228.1"/>
    </source>
</evidence>
<feature type="compositionally biased region" description="Acidic residues" evidence="1">
    <location>
        <begin position="360"/>
        <end position="382"/>
    </location>
</feature>
<dbReference type="PANTHER" id="PTHR21844">
    <property type="entry name" value="AKT1 SUBSTRATE 1 PROTEIN"/>
    <property type="match status" value="1"/>
</dbReference>
<comment type="caution">
    <text evidence="2">The sequence shown here is derived from an EMBL/GenBank/DDBJ whole genome shotgun (WGS) entry which is preliminary data.</text>
</comment>
<dbReference type="InterPro" id="IPR026682">
    <property type="entry name" value="AKT1S1"/>
</dbReference>
<dbReference type="EMBL" id="JANTQA010000045">
    <property type="protein sequence ID" value="KAJ3434228.1"/>
    <property type="molecule type" value="Genomic_DNA"/>
</dbReference>
<feature type="compositionally biased region" description="Basic and acidic residues" evidence="1">
    <location>
        <begin position="222"/>
        <end position="258"/>
    </location>
</feature>
<name>A0AAV7YWM8_9EUKA</name>
<gene>
    <name evidence="2" type="ORF">M0812_20294</name>
</gene>
<dbReference type="AlphaFoldDB" id="A0AAV7YWM8"/>